<dbReference type="Pfam" id="PF00106">
    <property type="entry name" value="adh_short"/>
    <property type="match status" value="1"/>
</dbReference>
<comment type="similarity">
    <text evidence="1 3">Belongs to the short-chain dehydrogenases/reductases (SDR) family.</text>
</comment>
<dbReference type="CDD" id="cd05233">
    <property type="entry name" value="SDR_c"/>
    <property type="match status" value="1"/>
</dbReference>
<dbReference type="PANTHER" id="PTHR43391:SF26">
    <property type="entry name" value="BLL7251 PROTEIN"/>
    <property type="match status" value="1"/>
</dbReference>
<evidence type="ECO:0000256" key="1">
    <source>
        <dbReference type="ARBA" id="ARBA00006484"/>
    </source>
</evidence>
<gene>
    <name evidence="4" type="ORF">DJ010_14890</name>
</gene>
<dbReference type="PRINTS" id="PR00080">
    <property type="entry name" value="SDRFAMILY"/>
</dbReference>
<dbReference type="EMBL" id="QGDD01000006">
    <property type="protein sequence ID" value="PWN02383.1"/>
    <property type="molecule type" value="Genomic_DNA"/>
</dbReference>
<comment type="caution">
    <text evidence="4">The sequence shown here is derived from an EMBL/GenBank/DDBJ whole genome shotgun (WGS) entry which is preliminary data.</text>
</comment>
<dbReference type="RefSeq" id="WP_109695097.1">
    <property type="nucleotide sequence ID" value="NZ_QGDD01000006.1"/>
</dbReference>
<evidence type="ECO:0000313" key="5">
    <source>
        <dbReference type="Proteomes" id="UP000245507"/>
    </source>
</evidence>
<proteinExistence type="inferred from homology"/>
<sequence>MTDPSGRRVLVTGGASGLGAAFVAELLARGDRVLIADVQPPVDAGLVDGAERIQLDVTSDDDWADALAWVEEAWGGLDVLFNNAGIAAGGRIDVIGIDEWQRVIDVNLLGVVRGCRTFVPMMKAQRSGHIVNTASLAGLVHPPAMASYTATKAGVVALSETLSYELDPYGVLVTAVCPGFVRTPLAASISGSDTAANEVAARLIDKSPYTAEQIARAVMAGMDEQKMVIVPDEAAQLAVWAKANDRAAYDKEQRSFAARIVAVSTDSTERKA</sequence>
<evidence type="ECO:0000313" key="4">
    <source>
        <dbReference type="EMBL" id="PWN02383.1"/>
    </source>
</evidence>
<reference evidence="4 5" key="1">
    <citation type="submission" date="2018-05" db="EMBL/GenBank/DDBJ databases">
        <title>Nocardioides silvaticus genome.</title>
        <authorList>
            <person name="Li C."/>
            <person name="Wang G."/>
        </authorList>
    </citation>
    <scope>NUCLEOTIDE SEQUENCE [LARGE SCALE GENOMIC DNA]</scope>
    <source>
        <strain evidence="4 5">CCTCC AB 2018079</strain>
    </source>
</reference>
<dbReference type="SUPFAM" id="SSF51735">
    <property type="entry name" value="NAD(P)-binding Rossmann-fold domains"/>
    <property type="match status" value="1"/>
</dbReference>
<keyword evidence="5" id="KW-1185">Reference proteome</keyword>
<organism evidence="4 5">
    <name type="scientific">Nocardioides silvaticus</name>
    <dbReference type="NCBI Taxonomy" id="2201891"/>
    <lineage>
        <taxon>Bacteria</taxon>
        <taxon>Bacillati</taxon>
        <taxon>Actinomycetota</taxon>
        <taxon>Actinomycetes</taxon>
        <taxon>Propionibacteriales</taxon>
        <taxon>Nocardioidaceae</taxon>
        <taxon>Nocardioides</taxon>
    </lineage>
</organism>
<dbReference type="OrthoDB" id="9775296at2"/>
<dbReference type="FunFam" id="3.40.50.720:FF:000084">
    <property type="entry name" value="Short-chain dehydrogenase reductase"/>
    <property type="match status" value="1"/>
</dbReference>
<evidence type="ECO:0000256" key="2">
    <source>
        <dbReference type="ARBA" id="ARBA00023002"/>
    </source>
</evidence>
<dbReference type="InterPro" id="IPR036291">
    <property type="entry name" value="NAD(P)-bd_dom_sf"/>
</dbReference>
<dbReference type="PRINTS" id="PR00081">
    <property type="entry name" value="GDHRDH"/>
</dbReference>
<dbReference type="PROSITE" id="PS00061">
    <property type="entry name" value="ADH_SHORT"/>
    <property type="match status" value="1"/>
</dbReference>
<dbReference type="GO" id="GO:0016491">
    <property type="term" value="F:oxidoreductase activity"/>
    <property type="evidence" value="ECO:0007669"/>
    <property type="project" value="UniProtKB-KW"/>
</dbReference>
<evidence type="ECO:0000256" key="3">
    <source>
        <dbReference type="RuleBase" id="RU000363"/>
    </source>
</evidence>
<dbReference type="Proteomes" id="UP000245507">
    <property type="component" value="Unassembled WGS sequence"/>
</dbReference>
<name>A0A316TD89_9ACTN</name>
<accession>A0A316TD89</accession>
<dbReference type="AlphaFoldDB" id="A0A316TD89"/>
<protein>
    <submittedName>
        <fullName evidence="4">Short-chain dehydrogenase</fullName>
    </submittedName>
</protein>
<dbReference type="PANTHER" id="PTHR43391">
    <property type="entry name" value="RETINOL DEHYDROGENASE-RELATED"/>
    <property type="match status" value="1"/>
</dbReference>
<dbReference type="Gene3D" id="3.40.50.720">
    <property type="entry name" value="NAD(P)-binding Rossmann-like Domain"/>
    <property type="match status" value="1"/>
</dbReference>
<dbReference type="InterPro" id="IPR002347">
    <property type="entry name" value="SDR_fam"/>
</dbReference>
<dbReference type="InterPro" id="IPR020904">
    <property type="entry name" value="Sc_DH/Rdtase_CS"/>
</dbReference>
<keyword evidence="2" id="KW-0560">Oxidoreductase</keyword>